<dbReference type="Proteomes" id="UP000594263">
    <property type="component" value="Unplaced"/>
</dbReference>
<organism evidence="4 5">
    <name type="scientific">Kalanchoe fedtschenkoi</name>
    <name type="common">Lavender scallops</name>
    <name type="synonym">South American air plant</name>
    <dbReference type="NCBI Taxonomy" id="63787"/>
    <lineage>
        <taxon>Eukaryota</taxon>
        <taxon>Viridiplantae</taxon>
        <taxon>Streptophyta</taxon>
        <taxon>Embryophyta</taxon>
        <taxon>Tracheophyta</taxon>
        <taxon>Spermatophyta</taxon>
        <taxon>Magnoliopsida</taxon>
        <taxon>eudicotyledons</taxon>
        <taxon>Gunneridae</taxon>
        <taxon>Pentapetalae</taxon>
        <taxon>Saxifragales</taxon>
        <taxon>Crassulaceae</taxon>
        <taxon>Kalanchoe</taxon>
    </lineage>
</organism>
<evidence type="ECO:0000256" key="1">
    <source>
        <dbReference type="ARBA" id="ARBA00009861"/>
    </source>
</evidence>
<protein>
    <submittedName>
        <fullName evidence="4">Uncharacterized protein</fullName>
    </submittedName>
</protein>
<dbReference type="PANTHER" id="PTHR31147">
    <property type="entry name" value="ACYL TRANSFERASE 4"/>
    <property type="match status" value="1"/>
</dbReference>
<dbReference type="InterPro" id="IPR050898">
    <property type="entry name" value="Plant_acyltransferase"/>
</dbReference>
<dbReference type="GO" id="GO:0016740">
    <property type="term" value="F:transferase activity"/>
    <property type="evidence" value="ECO:0007669"/>
    <property type="project" value="UniProtKB-KW"/>
</dbReference>
<dbReference type="Gramene" id="Kaladp1222s0057.1.v1.1">
    <property type="protein sequence ID" value="Kaladp1222s0057.1.v1.1.CDS.1"/>
    <property type="gene ID" value="Kaladp1222s0057.v1.1"/>
</dbReference>
<dbReference type="OMA" id="RFELECM"/>
<keyword evidence="5" id="KW-1185">Reference proteome</keyword>
<dbReference type="PANTHER" id="PTHR31147:SF66">
    <property type="entry name" value="OS05G0315700 PROTEIN"/>
    <property type="match status" value="1"/>
</dbReference>
<evidence type="ECO:0000256" key="2">
    <source>
        <dbReference type="ARBA" id="ARBA00022679"/>
    </source>
</evidence>
<dbReference type="Pfam" id="PF02458">
    <property type="entry name" value="Transferase"/>
    <property type="match status" value="1"/>
</dbReference>
<dbReference type="InterPro" id="IPR023213">
    <property type="entry name" value="CAT-like_dom_sf"/>
</dbReference>
<sequence>MDSQKCHCFGASFTQCIYKYRFHNQPTSQPQQNRPSQNLSTKSATMSPCQTPTFTVSRHAPELIPPAKPTPNGLKDLSDCDDMPSLRVQVPFIQIFRQCDQGKDPAKVIKDAIAKALVHYYPLAGRLREVGSDKKLLVDCTGEGVVFVEADADVSVDEFGDVLHPPFPGAGELLCDPPGSLIGSPLLHFQVFQK</sequence>
<name>A0A7N0VLE5_KALFE</name>
<evidence type="ECO:0000313" key="4">
    <source>
        <dbReference type="EnsemblPlants" id="Kaladp1222s0057.1.v1.1.CDS.1"/>
    </source>
</evidence>
<dbReference type="EnsemblPlants" id="Kaladp1222s0057.1.v1.1">
    <property type="protein sequence ID" value="Kaladp1222s0057.1.v1.1.CDS.1"/>
    <property type="gene ID" value="Kaladp1222s0057.v1.1"/>
</dbReference>
<feature type="region of interest" description="Disordered" evidence="3">
    <location>
        <begin position="25"/>
        <end position="50"/>
    </location>
</feature>
<accession>A0A7N0VLE5</accession>
<evidence type="ECO:0000313" key="5">
    <source>
        <dbReference type="Proteomes" id="UP000594263"/>
    </source>
</evidence>
<keyword evidence="2" id="KW-0808">Transferase</keyword>
<reference evidence="4" key="1">
    <citation type="submission" date="2021-01" db="UniProtKB">
        <authorList>
            <consortium name="EnsemblPlants"/>
        </authorList>
    </citation>
    <scope>IDENTIFICATION</scope>
</reference>
<dbReference type="Gene3D" id="3.30.559.10">
    <property type="entry name" value="Chloramphenicol acetyltransferase-like domain"/>
    <property type="match status" value="1"/>
</dbReference>
<evidence type="ECO:0000256" key="3">
    <source>
        <dbReference type="SAM" id="MobiDB-lite"/>
    </source>
</evidence>
<dbReference type="AlphaFoldDB" id="A0A7N0VLE5"/>
<proteinExistence type="inferred from homology"/>
<comment type="similarity">
    <text evidence="1">Belongs to the plant acyltransferase family.</text>
</comment>